<evidence type="ECO:0000313" key="1">
    <source>
        <dbReference type="EMBL" id="TBE57845.1"/>
    </source>
</evidence>
<gene>
    <name evidence="1" type="ORF">ELH03_36340</name>
</gene>
<name>A0ABY1XH41_9HYPH</name>
<dbReference type="Proteomes" id="UP000291302">
    <property type="component" value="Unassembled WGS sequence"/>
</dbReference>
<dbReference type="EMBL" id="SILG01000007">
    <property type="protein sequence ID" value="TBE57845.1"/>
    <property type="molecule type" value="Genomic_DNA"/>
</dbReference>
<proteinExistence type="predicted"/>
<sequence>MTVARVSKIVPLVCFLSEPVENQAAGWIARPCVVGQPVKEHRRNGCGVACSLSGEGEREADDQRWVILANATTPAGQRDASSGRTT</sequence>
<protein>
    <recommendedName>
        <fullName evidence="3">Secreted protein</fullName>
    </recommendedName>
</protein>
<keyword evidence="2" id="KW-1185">Reference proteome</keyword>
<evidence type="ECO:0008006" key="3">
    <source>
        <dbReference type="Google" id="ProtNLM"/>
    </source>
</evidence>
<accession>A0ABY1XH41</accession>
<evidence type="ECO:0000313" key="2">
    <source>
        <dbReference type="Proteomes" id="UP000291302"/>
    </source>
</evidence>
<comment type="caution">
    <text evidence="1">The sequence shown here is derived from an EMBL/GenBank/DDBJ whole genome shotgun (WGS) entry which is preliminary data.</text>
</comment>
<dbReference type="RefSeq" id="WP_130767573.1">
    <property type="nucleotide sequence ID" value="NZ_SILG01000007.1"/>
</dbReference>
<organism evidence="1 2">
    <name type="scientific">Rhizobium beringeri</name>
    <dbReference type="NCBI Taxonomy" id="3019934"/>
    <lineage>
        <taxon>Bacteria</taxon>
        <taxon>Pseudomonadati</taxon>
        <taxon>Pseudomonadota</taxon>
        <taxon>Alphaproteobacteria</taxon>
        <taxon>Hyphomicrobiales</taxon>
        <taxon>Rhizobiaceae</taxon>
        <taxon>Rhizobium/Agrobacterium group</taxon>
        <taxon>Rhizobium</taxon>
    </lineage>
</organism>
<reference evidence="1 2" key="1">
    <citation type="submission" date="2019-02" db="EMBL/GenBank/DDBJ databases">
        <title>The genomic architecture of introgression among sibling species of bacteria.</title>
        <authorList>
            <person name="Cavassim M.I.A."/>
            <person name="Moeskjaer S."/>
            <person name="Moslemi C."/>
            <person name="Fields B."/>
            <person name="Bachmann A."/>
            <person name="Vilhjalmsson B."/>
            <person name="Schierup M.H."/>
            <person name="Young J.P.W."/>
            <person name="Andersen S.U."/>
        </authorList>
    </citation>
    <scope>NUCLEOTIDE SEQUENCE [LARGE SCALE GENOMIC DNA]</scope>
    <source>
        <strain evidence="1 2">SM51</strain>
    </source>
</reference>